<dbReference type="AlphaFoldDB" id="A0A0M0JNF2"/>
<keyword evidence="4" id="KW-1185">Reference proteome</keyword>
<dbReference type="Gene3D" id="3.40.50.720">
    <property type="entry name" value="NAD(P)-binding Rossmann-like Domain"/>
    <property type="match status" value="1"/>
</dbReference>
<dbReference type="Proteomes" id="UP000037460">
    <property type="component" value="Unassembled WGS sequence"/>
</dbReference>
<reference evidence="4" key="1">
    <citation type="journal article" date="2015" name="PLoS Genet.">
        <title>Genome Sequence and Transcriptome Analyses of Chrysochromulina tobin: Metabolic Tools for Enhanced Algal Fitness in the Prominent Order Prymnesiales (Haptophyceae).</title>
        <authorList>
            <person name="Hovde B.T."/>
            <person name="Deodato C.R."/>
            <person name="Hunsperger H.M."/>
            <person name="Ryken S.A."/>
            <person name="Yost W."/>
            <person name="Jha R.K."/>
            <person name="Patterson J."/>
            <person name="Monnat R.J. Jr."/>
            <person name="Barlow S.B."/>
            <person name="Starkenburg S.R."/>
            <person name="Cattolico R.A."/>
        </authorList>
    </citation>
    <scope>NUCLEOTIDE SEQUENCE</scope>
    <source>
        <strain evidence="4">CCMP291</strain>
    </source>
</reference>
<dbReference type="EMBL" id="JWZX01002618">
    <property type="protein sequence ID" value="KOO28111.1"/>
    <property type="molecule type" value="Genomic_DNA"/>
</dbReference>
<evidence type="ECO:0000313" key="4">
    <source>
        <dbReference type="Proteomes" id="UP000037460"/>
    </source>
</evidence>
<dbReference type="InterPro" id="IPR036291">
    <property type="entry name" value="NAD(P)-bd_dom_sf"/>
</dbReference>
<dbReference type="PRINTS" id="PR00081">
    <property type="entry name" value="GDHRDH"/>
</dbReference>
<dbReference type="PANTHER" id="PTHR43157">
    <property type="entry name" value="PHOSPHATIDYLINOSITOL-GLYCAN BIOSYNTHESIS CLASS F PROTEIN-RELATED"/>
    <property type="match status" value="1"/>
</dbReference>
<dbReference type="OrthoDB" id="191139at2759"/>
<name>A0A0M0JNF2_9EUKA</name>
<feature type="region of interest" description="Disordered" evidence="2">
    <location>
        <begin position="1"/>
        <end position="37"/>
    </location>
</feature>
<gene>
    <name evidence="3" type="ORF">Ctob_002730</name>
</gene>
<dbReference type="SUPFAM" id="SSF51735">
    <property type="entry name" value="NAD(P)-binding Rossmann-fold domains"/>
    <property type="match status" value="1"/>
</dbReference>
<evidence type="ECO:0000256" key="2">
    <source>
        <dbReference type="SAM" id="MobiDB-lite"/>
    </source>
</evidence>
<feature type="compositionally biased region" description="Basic and acidic residues" evidence="2">
    <location>
        <begin position="11"/>
        <end position="25"/>
    </location>
</feature>
<dbReference type="GO" id="GO:0016491">
    <property type="term" value="F:oxidoreductase activity"/>
    <property type="evidence" value="ECO:0007669"/>
    <property type="project" value="UniProtKB-KW"/>
</dbReference>
<dbReference type="Pfam" id="PF00106">
    <property type="entry name" value="adh_short"/>
    <property type="match status" value="1"/>
</dbReference>
<organism evidence="3 4">
    <name type="scientific">Chrysochromulina tobinii</name>
    <dbReference type="NCBI Taxonomy" id="1460289"/>
    <lineage>
        <taxon>Eukaryota</taxon>
        <taxon>Haptista</taxon>
        <taxon>Haptophyta</taxon>
        <taxon>Prymnesiophyceae</taxon>
        <taxon>Prymnesiales</taxon>
        <taxon>Chrysochromulinaceae</taxon>
        <taxon>Chrysochromulina</taxon>
    </lineage>
</organism>
<feature type="compositionally biased region" description="Basic residues" evidence="2">
    <location>
        <begin position="1"/>
        <end position="10"/>
    </location>
</feature>
<evidence type="ECO:0000313" key="3">
    <source>
        <dbReference type="EMBL" id="KOO28111.1"/>
    </source>
</evidence>
<dbReference type="PANTHER" id="PTHR43157:SF31">
    <property type="entry name" value="PHOSPHATIDYLINOSITOL-GLYCAN BIOSYNTHESIS CLASS F PROTEIN"/>
    <property type="match status" value="1"/>
</dbReference>
<dbReference type="InterPro" id="IPR002347">
    <property type="entry name" value="SDR_fam"/>
</dbReference>
<proteinExistence type="predicted"/>
<keyword evidence="1" id="KW-0560">Oxidoreductase</keyword>
<sequence length="432" mass="46096">MPPHLIQRRPKKEDRKLAEGKDPKAKKLTPAEQEEADEKALEEACEKWCARMIRIVMVGSMLMGLLTPLYEFITRAPVIVKPTDLSGRTFVITGATDGVGTAAARRLAKDGARIIIGSRNMSRGEAAAAILRRETGNAAIEVRYLDLANLSSVADFAASLTSASSEDDEAGSGEPITGLLNNAGSLENACSPTLDGFETATQVNYLAPALLTHLLLPQLEQSVGARVVHVACPVTEKAKLTLEHLEPLPLVPDESAPACDVFQRYGTAKLMTLAFSSTLAKRLASRRGAVLGVFPVTTNAFDPVAVDTAFSETQPAAPSGRRRVGFMPQMLIRQALGWVLSPLLSPIGRRLGRLFLRSAETAGLGLVHMATAPQLTRVSGKVFSLQSASALSREAGCTLDPEQCGLVAQTWPDPAALEKLWQETEAALAPSA</sequence>
<evidence type="ECO:0000256" key="1">
    <source>
        <dbReference type="ARBA" id="ARBA00023002"/>
    </source>
</evidence>
<protein>
    <submittedName>
        <fullName evidence="3">Short-chain dehydrogenase reductase sdr</fullName>
    </submittedName>
</protein>
<comment type="caution">
    <text evidence="3">The sequence shown here is derived from an EMBL/GenBank/DDBJ whole genome shotgun (WGS) entry which is preliminary data.</text>
</comment>
<accession>A0A0M0JNF2</accession>